<accession>A0A9P5P806</accession>
<feature type="region of interest" description="Disordered" evidence="1">
    <location>
        <begin position="67"/>
        <end position="93"/>
    </location>
</feature>
<dbReference type="EMBL" id="JADNRY010000270">
    <property type="protein sequence ID" value="KAF9059946.1"/>
    <property type="molecule type" value="Genomic_DNA"/>
</dbReference>
<name>A0A9P5P806_9AGAR</name>
<reference evidence="2" key="1">
    <citation type="submission" date="2020-11" db="EMBL/GenBank/DDBJ databases">
        <authorList>
            <consortium name="DOE Joint Genome Institute"/>
            <person name="Ahrendt S."/>
            <person name="Riley R."/>
            <person name="Andreopoulos W."/>
            <person name="Labutti K."/>
            <person name="Pangilinan J."/>
            <person name="Ruiz-Duenas F.J."/>
            <person name="Barrasa J.M."/>
            <person name="Sanchez-Garcia M."/>
            <person name="Camarero S."/>
            <person name="Miyauchi S."/>
            <person name="Serrano A."/>
            <person name="Linde D."/>
            <person name="Babiker R."/>
            <person name="Drula E."/>
            <person name="Ayuso-Fernandez I."/>
            <person name="Pacheco R."/>
            <person name="Padilla G."/>
            <person name="Ferreira P."/>
            <person name="Barriuso J."/>
            <person name="Kellner H."/>
            <person name="Castanera R."/>
            <person name="Alfaro M."/>
            <person name="Ramirez L."/>
            <person name="Pisabarro A.G."/>
            <person name="Kuo A."/>
            <person name="Tritt A."/>
            <person name="Lipzen A."/>
            <person name="He G."/>
            <person name="Yan M."/>
            <person name="Ng V."/>
            <person name="Cullen D."/>
            <person name="Martin F."/>
            <person name="Rosso M.-N."/>
            <person name="Henrissat B."/>
            <person name="Hibbett D."/>
            <person name="Martinez A.T."/>
            <person name="Grigoriev I.V."/>
        </authorList>
    </citation>
    <scope>NUCLEOTIDE SEQUENCE</scope>
    <source>
        <strain evidence="2">AH 40177</strain>
    </source>
</reference>
<dbReference type="AlphaFoldDB" id="A0A9P5P806"/>
<dbReference type="Proteomes" id="UP000772434">
    <property type="component" value="Unassembled WGS sequence"/>
</dbReference>
<evidence type="ECO:0000256" key="1">
    <source>
        <dbReference type="SAM" id="MobiDB-lite"/>
    </source>
</evidence>
<proteinExistence type="predicted"/>
<evidence type="ECO:0000313" key="2">
    <source>
        <dbReference type="EMBL" id="KAF9059946.1"/>
    </source>
</evidence>
<gene>
    <name evidence="2" type="ORF">BDP27DRAFT_1430698</name>
</gene>
<protein>
    <submittedName>
        <fullName evidence="2">Uncharacterized protein</fullName>
    </submittedName>
</protein>
<keyword evidence="3" id="KW-1185">Reference proteome</keyword>
<evidence type="ECO:0000313" key="3">
    <source>
        <dbReference type="Proteomes" id="UP000772434"/>
    </source>
</evidence>
<organism evidence="2 3">
    <name type="scientific">Rhodocollybia butyracea</name>
    <dbReference type="NCBI Taxonomy" id="206335"/>
    <lineage>
        <taxon>Eukaryota</taxon>
        <taxon>Fungi</taxon>
        <taxon>Dikarya</taxon>
        <taxon>Basidiomycota</taxon>
        <taxon>Agaricomycotina</taxon>
        <taxon>Agaricomycetes</taxon>
        <taxon>Agaricomycetidae</taxon>
        <taxon>Agaricales</taxon>
        <taxon>Marasmiineae</taxon>
        <taxon>Omphalotaceae</taxon>
        <taxon>Rhodocollybia</taxon>
    </lineage>
</organism>
<comment type="caution">
    <text evidence="2">The sequence shown here is derived from an EMBL/GenBank/DDBJ whole genome shotgun (WGS) entry which is preliminary data.</text>
</comment>
<dbReference type="OrthoDB" id="3945418at2759"/>
<sequence>MIDVDERVHLALVTSGFGVVWCGYSTGFEKGLSSSFSATTTLSAAFYRLPAFFLSSRLPAFQYTSLHPPPSPSGTSSSRLPIPGPDEPPEHHTEMCYSHSIEEDATESPWYSLSFIQHHRGHPVPRFSPWSPLLLSTTLPSPLSFIIAYAVLKGFYNILLSTIPGRSFQLLTYDARRFSQTMQECSSIFKKIRPSRSERTVKAFLCANNTDHAYVDAVKKRVSDNEDPLSTAISDFPKRGIIWSVVPTWAWNLVCRIDGANSAILIESWLRFAPR</sequence>